<evidence type="ECO:0000313" key="1">
    <source>
        <dbReference type="EMBL" id="MFB9995131.1"/>
    </source>
</evidence>
<keyword evidence="2" id="KW-1185">Reference proteome</keyword>
<dbReference type="EMBL" id="JBHLYR010000081">
    <property type="protein sequence ID" value="MFB9995131.1"/>
    <property type="molecule type" value="Genomic_DNA"/>
</dbReference>
<dbReference type="Proteomes" id="UP001589733">
    <property type="component" value="Unassembled WGS sequence"/>
</dbReference>
<sequence>MLMQRFQLIRNEDVSGCSGTGTVAEGVVFSDGAAVLRWCVPPYATGFYASVADLIQVHGHEGRTTVQVIDQPIPAEFAHG</sequence>
<name>A0ABV6B5V5_9DEIO</name>
<accession>A0ABV6B5V5</accession>
<evidence type="ECO:0000313" key="2">
    <source>
        <dbReference type="Proteomes" id="UP001589733"/>
    </source>
</evidence>
<protein>
    <submittedName>
        <fullName evidence="1">Uncharacterized protein</fullName>
    </submittedName>
</protein>
<comment type="caution">
    <text evidence="1">The sequence shown here is derived from an EMBL/GenBank/DDBJ whole genome shotgun (WGS) entry which is preliminary data.</text>
</comment>
<gene>
    <name evidence="1" type="ORF">ACFFLM_24580</name>
</gene>
<organism evidence="1 2">
    <name type="scientific">Deinococcus oregonensis</name>
    <dbReference type="NCBI Taxonomy" id="1805970"/>
    <lineage>
        <taxon>Bacteria</taxon>
        <taxon>Thermotogati</taxon>
        <taxon>Deinococcota</taxon>
        <taxon>Deinococci</taxon>
        <taxon>Deinococcales</taxon>
        <taxon>Deinococcaceae</taxon>
        <taxon>Deinococcus</taxon>
    </lineage>
</organism>
<proteinExistence type="predicted"/>
<reference evidence="1 2" key="1">
    <citation type="submission" date="2024-09" db="EMBL/GenBank/DDBJ databases">
        <authorList>
            <person name="Sun Q."/>
            <person name="Mori K."/>
        </authorList>
    </citation>
    <scope>NUCLEOTIDE SEQUENCE [LARGE SCALE GENOMIC DNA]</scope>
    <source>
        <strain evidence="1 2">JCM 13503</strain>
    </source>
</reference>
<dbReference type="RefSeq" id="WP_380016766.1">
    <property type="nucleotide sequence ID" value="NZ_JBHLYR010000081.1"/>
</dbReference>